<dbReference type="EMBL" id="GGEC01020234">
    <property type="protein sequence ID" value="MBX00718.1"/>
    <property type="molecule type" value="Transcribed_RNA"/>
</dbReference>
<sequence length="60" mass="7309">MVIYTDRWILTSSLTINELSFRKRHLRQSHKYIAWHCLLQQTFGKLIEGLKFLSDFFTEF</sequence>
<dbReference type="AlphaFoldDB" id="A0A2P2K4R9"/>
<proteinExistence type="predicted"/>
<evidence type="ECO:0000313" key="1">
    <source>
        <dbReference type="EMBL" id="MBX00718.1"/>
    </source>
</evidence>
<reference evidence="1" key="1">
    <citation type="submission" date="2018-02" db="EMBL/GenBank/DDBJ databases">
        <title>Rhizophora mucronata_Transcriptome.</title>
        <authorList>
            <person name="Meera S.P."/>
            <person name="Sreeshan A."/>
            <person name="Augustine A."/>
        </authorList>
    </citation>
    <scope>NUCLEOTIDE SEQUENCE</scope>
    <source>
        <tissue evidence="1">Leaf</tissue>
    </source>
</reference>
<name>A0A2P2K4R9_RHIMU</name>
<accession>A0A2P2K4R9</accession>
<protein>
    <submittedName>
        <fullName evidence="1">Uncharacterized protein</fullName>
    </submittedName>
</protein>
<organism evidence="1">
    <name type="scientific">Rhizophora mucronata</name>
    <name type="common">Asiatic mangrove</name>
    <dbReference type="NCBI Taxonomy" id="61149"/>
    <lineage>
        <taxon>Eukaryota</taxon>
        <taxon>Viridiplantae</taxon>
        <taxon>Streptophyta</taxon>
        <taxon>Embryophyta</taxon>
        <taxon>Tracheophyta</taxon>
        <taxon>Spermatophyta</taxon>
        <taxon>Magnoliopsida</taxon>
        <taxon>eudicotyledons</taxon>
        <taxon>Gunneridae</taxon>
        <taxon>Pentapetalae</taxon>
        <taxon>rosids</taxon>
        <taxon>fabids</taxon>
        <taxon>Malpighiales</taxon>
        <taxon>Rhizophoraceae</taxon>
        <taxon>Rhizophora</taxon>
    </lineage>
</organism>